<dbReference type="KEGG" id="scm:SCHCO_01191295"/>
<dbReference type="EMBL" id="GL377308">
    <property type="protein sequence ID" value="EFI95476.1"/>
    <property type="molecule type" value="Genomic_DNA"/>
</dbReference>
<feature type="compositionally biased region" description="Low complexity" evidence="1">
    <location>
        <begin position="73"/>
        <end position="84"/>
    </location>
</feature>
<feature type="compositionally biased region" description="Pro residues" evidence="1">
    <location>
        <begin position="388"/>
        <end position="409"/>
    </location>
</feature>
<feature type="compositionally biased region" description="Polar residues" evidence="1">
    <location>
        <begin position="220"/>
        <end position="229"/>
    </location>
</feature>
<keyword evidence="3" id="KW-1185">Reference proteome</keyword>
<feature type="compositionally biased region" description="Basic and acidic residues" evidence="1">
    <location>
        <begin position="158"/>
        <end position="167"/>
    </location>
</feature>
<dbReference type="VEuPathDB" id="FungiDB:SCHCODRAFT_01191295"/>
<proteinExistence type="predicted"/>
<dbReference type="Proteomes" id="UP000007431">
    <property type="component" value="Unassembled WGS sequence"/>
</dbReference>
<dbReference type="GeneID" id="9591391"/>
<feature type="compositionally biased region" description="Acidic residues" evidence="1">
    <location>
        <begin position="635"/>
        <end position="644"/>
    </location>
</feature>
<evidence type="ECO:0000313" key="2">
    <source>
        <dbReference type="EMBL" id="EFI95476.1"/>
    </source>
</evidence>
<feature type="region of interest" description="Disordered" evidence="1">
    <location>
        <begin position="30"/>
        <end position="167"/>
    </location>
</feature>
<feature type="compositionally biased region" description="Polar residues" evidence="1">
    <location>
        <begin position="268"/>
        <end position="277"/>
    </location>
</feature>
<evidence type="ECO:0000313" key="3">
    <source>
        <dbReference type="Proteomes" id="UP000007431"/>
    </source>
</evidence>
<feature type="region of interest" description="Disordered" evidence="1">
    <location>
        <begin position="220"/>
        <end position="277"/>
    </location>
</feature>
<dbReference type="HOGENOM" id="CLU_425232_0_0_1"/>
<name>D8Q8H7_SCHCM</name>
<dbReference type="RefSeq" id="XP_003030379.1">
    <property type="nucleotide sequence ID" value="XM_003030333.1"/>
</dbReference>
<feature type="region of interest" description="Disordered" evidence="1">
    <location>
        <begin position="612"/>
        <end position="644"/>
    </location>
</feature>
<sequence>MNVFSTPNAAPSYNDFTAHFRHPWIAKPCMKRQHSSSPSDSESSDERQVKRRRYANFERGFSRLSLADPLRNSSPSAGSSSAHSNEPDITEIQLPHTDVPISSDGTTPMELDTPGTEVPSTSFPTPIPSPVPTYTVKPSSVEEPGSKSPSTSPPVPDIHMKGMHSYEPERDRVIITDLDSSSDEEEEARTEDAADFDAAGISVSPALLQRIRQRQIEQTSLPLPSSGPSQALVLFKPPPPLWTAARDPVDEDEEPSTSKTPKTKSSQQRRTAAAHTTHNFIDADDSIVLSDLVRTGEHSRLRRRGAMRLDHGLHTHAMARTAAPADDIDEGTTGGTSTEPMHLQRYPLRRYSSVGPADEYRYQLYCNGCQLQGGTDEDPEWLERSPSPYEPSPLPLYPTPPRSASPRSPPTNAAPSCGALIHGHAAPRQRLGVWTAKSEASDVVVPMDPEYFESSAIAKVIHSPCGCVRECVGCALCGNPLGTRFKPCASAAVSLFSSSISPSRNSGHKLRQTAMRSMPTCPSGPDYYNQAPVSQNTTPGEGDVYMYTFFSSSVTSYPRFVFPSREDPEHDHHHRRGSSGSVDADALDQGEEAPTLMFDRFVTSSPLPISDAGGADEYVTPSADLWNAPSAMVDPDGDDPAGCY</sequence>
<reference evidence="2 3" key="1">
    <citation type="journal article" date="2010" name="Nat. Biotechnol.">
        <title>Genome sequence of the model mushroom Schizophyllum commune.</title>
        <authorList>
            <person name="Ohm R.A."/>
            <person name="de Jong J.F."/>
            <person name="Lugones L.G."/>
            <person name="Aerts A."/>
            <person name="Kothe E."/>
            <person name="Stajich J.E."/>
            <person name="de Vries R.P."/>
            <person name="Record E."/>
            <person name="Levasseur A."/>
            <person name="Baker S.E."/>
            <person name="Bartholomew K.A."/>
            <person name="Coutinho P.M."/>
            <person name="Erdmann S."/>
            <person name="Fowler T.J."/>
            <person name="Gathman A.C."/>
            <person name="Lombard V."/>
            <person name="Henrissat B."/>
            <person name="Knabe N."/>
            <person name="Kuees U."/>
            <person name="Lilly W.W."/>
            <person name="Lindquist E."/>
            <person name="Lucas S."/>
            <person name="Magnuson J.K."/>
            <person name="Piumi F."/>
            <person name="Raudaskoski M."/>
            <person name="Salamov A."/>
            <person name="Schmutz J."/>
            <person name="Schwarze F.W.M.R."/>
            <person name="vanKuyk P.A."/>
            <person name="Horton J.S."/>
            <person name="Grigoriev I.V."/>
            <person name="Woesten H.A.B."/>
        </authorList>
    </citation>
    <scope>NUCLEOTIDE SEQUENCE [LARGE SCALE GENOMIC DNA]</scope>
    <source>
        <strain evidence="3">H4-8 / FGSC 9210</strain>
    </source>
</reference>
<feature type="compositionally biased region" description="Low complexity" evidence="1">
    <location>
        <begin position="257"/>
        <end position="266"/>
    </location>
</feature>
<evidence type="ECO:0000256" key="1">
    <source>
        <dbReference type="SAM" id="MobiDB-lite"/>
    </source>
</evidence>
<feature type="region of interest" description="Disordered" evidence="1">
    <location>
        <begin position="376"/>
        <end position="415"/>
    </location>
</feature>
<dbReference type="AlphaFoldDB" id="D8Q8H7"/>
<feature type="region of interest" description="Disordered" evidence="1">
    <location>
        <begin position="562"/>
        <end position="586"/>
    </location>
</feature>
<gene>
    <name evidence="2" type="ORF">SCHCODRAFT_257597</name>
</gene>
<dbReference type="OrthoDB" id="3270840at2759"/>
<protein>
    <submittedName>
        <fullName evidence="2">Uncharacterized protein</fullName>
    </submittedName>
</protein>
<accession>D8Q8H7</accession>
<dbReference type="InParanoid" id="D8Q8H7"/>
<organism evidence="3">
    <name type="scientific">Schizophyllum commune (strain H4-8 / FGSC 9210)</name>
    <name type="common">Split gill fungus</name>
    <dbReference type="NCBI Taxonomy" id="578458"/>
    <lineage>
        <taxon>Eukaryota</taxon>
        <taxon>Fungi</taxon>
        <taxon>Dikarya</taxon>
        <taxon>Basidiomycota</taxon>
        <taxon>Agaricomycotina</taxon>
        <taxon>Agaricomycetes</taxon>
        <taxon>Agaricomycetidae</taxon>
        <taxon>Agaricales</taxon>
        <taxon>Schizophyllaceae</taxon>
        <taxon>Schizophyllum</taxon>
    </lineage>
</organism>
<dbReference type="eggNOG" id="ENOG502RBT1">
    <property type="taxonomic scope" value="Eukaryota"/>
</dbReference>